<reference evidence="1 2" key="1">
    <citation type="submission" date="2024-02" db="EMBL/GenBank/DDBJ databases">
        <title>A draft genome for the cacao thread blight pathogen Marasmius crinis-equi.</title>
        <authorList>
            <person name="Cohen S.P."/>
            <person name="Baruah I.K."/>
            <person name="Amoako-Attah I."/>
            <person name="Bukari Y."/>
            <person name="Meinhardt L.W."/>
            <person name="Bailey B.A."/>
        </authorList>
    </citation>
    <scope>NUCLEOTIDE SEQUENCE [LARGE SCALE GENOMIC DNA]</scope>
    <source>
        <strain evidence="1 2">GH-76</strain>
    </source>
</reference>
<protein>
    <submittedName>
        <fullName evidence="1">Uncharacterized protein</fullName>
    </submittedName>
</protein>
<gene>
    <name evidence="1" type="ORF">V5O48_002492</name>
</gene>
<dbReference type="Proteomes" id="UP001465976">
    <property type="component" value="Unassembled WGS sequence"/>
</dbReference>
<evidence type="ECO:0000313" key="1">
    <source>
        <dbReference type="EMBL" id="KAL0579508.1"/>
    </source>
</evidence>
<evidence type="ECO:0000313" key="2">
    <source>
        <dbReference type="Proteomes" id="UP001465976"/>
    </source>
</evidence>
<sequence length="195" mass="21179">MSADAATYGYCVGGCVDKLELRNVALVLNDDELDSDEEMTTISKIRVVKNDIDVECVVDSCSTPICPSNLRESLGSGYFGGVGAPPWASCYLGSQPRQQPLLIDRFDCTSEALADHKLHEYSALHPGNARTMHEYLRYARISRLSVSLQGVQWLAMPQGHSARPHLMLRFSALGGHILNLAVAFTAPDGSPSSQP</sequence>
<organism evidence="1 2">
    <name type="scientific">Marasmius crinis-equi</name>
    <dbReference type="NCBI Taxonomy" id="585013"/>
    <lineage>
        <taxon>Eukaryota</taxon>
        <taxon>Fungi</taxon>
        <taxon>Dikarya</taxon>
        <taxon>Basidiomycota</taxon>
        <taxon>Agaricomycotina</taxon>
        <taxon>Agaricomycetes</taxon>
        <taxon>Agaricomycetidae</taxon>
        <taxon>Agaricales</taxon>
        <taxon>Marasmiineae</taxon>
        <taxon>Marasmiaceae</taxon>
        <taxon>Marasmius</taxon>
    </lineage>
</organism>
<keyword evidence="2" id="KW-1185">Reference proteome</keyword>
<name>A0ABR3FVY7_9AGAR</name>
<accession>A0ABR3FVY7</accession>
<dbReference type="EMBL" id="JBAHYK010000057">
    <property type="protein sequence ID" value="KAL0579508.1"/>
    <property type="molecule type" value="Genomic_DNA"/>
</dbReference>
<comment type="caution">
    <text evidence="1">The sequence shown here is derived from an EMBL/GenBank/DDBJ whole genome shotgun (WGS) entry which is preliminary data.</text>
</comment>
<proteinExistence type="predicted"/>